<reference evidence="2 3" key="1">
    <citation type="submission" date="2021-04" db="EMBL/GenBank/DDBJ databases">
        <authorList>
            <person name="Bliznina A."/>
        </authorList>
    </citation>
    <scope>NUCLEOTIDE SEQUENCE [LARGE SCALE GENOMIC DNA]</scope>
</reference>
<organism evidence="2 3">
    <name type="scientific">Oikopleura dioica</name>
    <name type="common">Tunicate</name>
    <dbReference type="NCBI Taxonomy" id="34765"/>
    <lineage>
        <taxon>Eukaryota</taxon>
        <taxon>Metazoa</taxon>
        <taxon>Chordata</taxon>
        <taxon>Tunicata</taxon>
        <taxon>Appendicularia</taxon>
        <taxon>Copelata</taxon>
        <taxon>Oikopleuridae</taxon>
        <taxon>Oikopleura</taxon>
    </lineage>
</organism>
<feature type="coiled-coil region" evidence="1">
    <location>
        <begin position="307"/>
        <end position="354"/>
    </location>
</feature>
<evidence type="ECO:0000313" key="2">
    <source>
        <dbReference type="EMBL" id="CAG5095843.1"/>
    </source>
</evidence>
<sequence>MKSTIRDLQDDIRSAKVNSTDLRTLLYNLDGDVDKLNRQCSTSFETLRRGVDLFRESISAQLFHVNQTVIRLESGNEDSRADRIAELNALVTTQGEDCQNRFNRLNDKVISNTNSLENFRREIRSWTTKLISIVDDFDKIGKSISDLFEMRDVLATRVETNEQQITALQSSSRNSMSATDEAIEFDEYVRMDQLLQDLHDLRHDVQATLSTQLDKLSSDFTDLLKESNADAFNNADQIKSEVGRDLQEIKIINNEQIAALTSEFNSKIDSTLKLIESYAKSNGFDDSISDDYDQSETEQGHNLGEKIERMEYQIDQLVNEVDDLTGNITSREYLAEVLDSVTTLKLQMERLETEEKTQIDGIKLEIDKLIPDVMEPIGKLDSRMKNIALGYK</sequence>
<proteinExistence type="predicted"/>
<keyword evidence="3" id="KW-1185">Reference proteome</keyword>
<evidence type="ECO:0000256" key="1">
    <source>
        <dbReference type="SAM" id="Coils"/>
    </source>
</evidence>
<dbReference type="Proteomes" id="UP001158576">
    <property type="component" value="Chromosome XSR"/>
</dbReference>
<protein>
    <submittedName>
        <fullName evidence="2">Oidioi.mRNA.OKI2018_I69.XSR.g14364.t1.cds</fullName>
    </submittedName>
</protein>
<evidence type="ECO:0000313" key="3">
    <source>
        <dbReference type="Proteomes" id="UP001158576"/>
    </source>
</evidence>
<gene>
    <name evidence="2" type="ORF">OKIOD_LOCUS5922</name>
</gene>
<name>A0ABN7SFV6_OIKDI</name>
<dbReference type="EMBL" id="OU015569">
    <property type="protein sequence ID" value="CAG5095843.1"/>
    <property type="molecule type" value="Genomic_DNA"/>
</dbReference>
<keyword evidence="1" id="KW-0175">Coiled coil</keyword>
<accession>A0ABN7SFV6</accession>